<keyword evidence="1" id="KW-0732">Signal</keyword>
<proteinExistence type="predicted"/>
<evidence type="ECO:0000313" key="2">
    <source>
        <dbReference type="EMBL" id="AOW11609.1"/>
    </source>
</evidence>
<organism evidence="2 3">
    <name type="scientific">Hydrogenophaga crassostreae</name>
    <dbReference type="NCBI Taxonomy" id="1763535"/>
    <lineage>
        <taxon>Bacteria</taxon>
        <taxon>Pseudomonadati</taxon>
        <taxon>Pseudomonadota</taxon>
        <taxon>Betaproteobacteria</taxon>
        <taxon>Burkholderiales</taxon>
        <taxon>Comamonadaceae</taxon>
        <taxon>Hydrogenophaga</taxon>
    </lineage>
</organism>
<accession>A0A1D8NR90</accession>
<dbReference type="AlphaFoldDB" id="A0A1D8NR90"/>
<dbReference type="KEGG" id="hyl:LPB072_00785"/>
<evidence type="ECO:0000313" key="3">
    <source>
        <dbReference type="Proteomes" id="UP000185680"/>
    </source>
</evidence>
<dbReference type="EMBL" id="CP017476">
    <property type="protein sequence ID" value="AOW11609.1"/>
    <property type="molecule type" value="Genomic_DNA"/>
</dbReference>
<sequence>MTPRAWGAGSSLGVLALTGASLAWGGTAAVAQEKEQVTVLRCEPVYLPARETWAREVELVGREGRLSQVRIDGQAVYTFSVHDTTVLTSQDNERIQIDFAARTWRSDFRGLASGQGRCELAEP</sequence>
<feature type="signal peptide" evidence="1">
    <location>
        <begin position="1"/>
        <end position="23"/>
    </location>
</feature>
<gene>
    <name evidence="2" type="ORF">LPB072_00785</name>
</gene>
<protein>
    <submittedName>
        <fullName evidence="2">Uncharacterized protein</fullName>
    </submittedName>
</protein>
<dbReference type="RefSeq" id="WP_066091400.1">
    <property type="nucleotide sequence ID" value="NZ_CP017476.1"/>
</dbReference>
<evidence type="ECO:0000256" key="1">
    <source>
        <dbReference type="SAM" id="SignalP"/>
    </source>
</evidence>
<dbReference type="STRING" id="1763535.LPB072_00785"/>
<reference evidence="2 3" key="1">
    <citation type="submission" date="2016-10" db="EMBL/GenBank/DDBJ databases">
        <title>Hydorgenophaga sp. LPB0072 isolated from gastropod.</title>
        <authorList>
            <person name="Kim E."/>
            <person name="Yi H."/>
        </authorList>
    </citation>
    <scope>NUCLEOTIDE SEQUENCE [LARGE SCALE GENOMIC DNA]</scope>
    <source>
        <strain evidence="2 3">LPB0072</strain>
    </source>
</reference>
<name>A0A1D8NR90_9BURK</name>
<feature type="chain" id="PRO_5009110771" evidence="1">
    <location>
        <begin position="24"/>
        <end position="123"/>
    </location>
</feature>
<dbReference type="OrthoDB" id="8909561at2"/>
<dbReference type="Proteomes" id="UP000185680">
    <property type="component" value="Chromosome"/>
</dbReference>